<dbReference type="AlphaFoldDB" id="A0AAN9LAA2"/>
<evidence type="ECO:0000313" key="2">
    <source>
        <dbReference type="Proteomes" id="UP001367508"/>
    </source>
</evidence>
<protein>
    <submittedName>
        <fullName evidence="1">Uncharacterized protein</fullName>
    </submittedName>
</protein>
<gene>
    <name evidence="1" type="ORF">VNO77_25251</name>
</gene>
<reference evidence="1 2" key="1">
    <citation type="submission" date="2024-01" db="EMBL/GenBank/DDBJ databases">
        <title>The genomes of 5 underutilized Papilionoideae crops provide insights into root nodulation and disease resistanc.</title>
        <authorList>
            <person name="Jiang F."/>
        </authorList>
    </citation>
    <scope>NUCLEOTIDE SEQUENCE [LARGE SCALE GENOMIC DNA]</scope>
    <source>
        <strain evidence="1">LVBAO_FW01</strain>
        <tissue evidence="1">Leaves</tissue>
    </source>
</reference>
<accession>A0AAN9LAA2</accession>
<name>A0AAN9LAA2_CANGL</name>
<organism evidence="1 2">
    <name type="scientific">Canavalia gladiata</name>
    <name type="common">Sword bean</name>
    <name type="synonym">Dolichos gladiatus</name>
    <dbReference type="NCBI Taxonomy" id="3824"/>
    <lineage>
        <taxon>Eukaryota</taxon>
        <taxon>Viridiplantae</taxon>
        <taxon>Streptophyta</taxon>
        <taxon>Embryophyta</taxon>
        <taxon>Tracheophyta</taxon>
        <taxon>Spermatophyta</taxon>
        <taxon>Magnoliopsida</taxon>
        <taxon>eudicotyledons</taxon>
        <taxon>Gunneridae</taxon>
        <taxon>Pentapetalae</taxon>
        <taxon>rosids</taxon>
        <taxon>fabids</taxon>
        <taxon>Fabales</taxon>
        <taxon>Fabaceae</taxon>
        <taxon>Papilionoideae</taxon>
        <taxon>50 kb inversion clade</taxon>
        <taxon>NPAAA clade</taxon>
        <taxon>indigoferoid/millettioid clade</taxon>
        <taxon>Phaseoleae</taxon>
        <taxon>Canavalia</taxon>
    </lineage>
</organism>
<dbReference type="Proteomes" id="UP001367508">
    <property type="component" value="Unassembled WGS sequence"/>
</dbReference>
<evidence type="ECO:0000313" key="1">
    <source>
        <dbReference type="EMBL" id="KAK7331042.1"/>
    </source>
</evidence>
<proteinExistence type="predicted"/>
<comment type="caution">
    <text evidence="1">The sequence shown here is derived from an EMBL/GenBank/DDBJ whole genome shotgun (WGS) entry which is preliminary data.</text>
</comment>
<dbReference type="EMBL" id="JAYMYQ010000005">
    <property type="protein sequence ID" value="KAK7331042.1"/>
    <property type="molecule type" value="Genomic_DNA"/>
</dbReference>
<keyword evidence="2" id="KW-1185">Reference proteome</keyword>
<sequence length="83" mass="9502">MRRCLASWKSKLLNKTGENACYIGFVPNTFIYDASIVDTLRGLTWAMYPYAWNDKLVEEVVEILSRIHGEVVISVHDKILELG</sequence>